<evidence type="ECO:0000313" key="8">
    <source>
        <dbReference type="EMBL" id="TCP59704.1"/>
    </source>
</evidence>
<reference evidence="8 9" key="1">
    <citation type="submission" date="2019-03" db="EMBL/GenBank/DDBJ databases">
        <title>Genomic Encyclopedia of Type Strains, Phase IV (KMG-IV): sequencing the most valuable type-strain genomes for metagenomic binning, comparative biology and taxonomic classification.</title>
        <authorList>
            <person name="Goeker M."/>
        </authorList>
    </citation>
    <scope>NUCLEOTIDE SEQUENCE [LARGE SCALE GENOMIC DNA]</scope>
    <source>
        <strain evidence="8 9">DSM 11170</strain>
    </source>
</reference>
<dbReference type="SUPFAM" id="SSF58104">
    <property type="entry name" value="Methyl-accepting chemotaxis protein (MCP) signaling domain"/>
    <property type="match status" value="1"/>
</dbReference>
<evidence type="ECO:0000259" key="7">
    <source>
        <dbReference type="PROSITE" id="PS50885"/>
    </source>
</evidence>
<dbReference type="Proteomes" id="UP000294813">
    <property type="component" value="Unassembled WGS sequence"/>
</dbReference>
<dbReference type="SMART" id="SM00304">
    <property type="entry name" value="HAMP"/>
    <property type="match status" value="1"/>
</dbReference>
<evidence type="ECO:0000256" key="4">
    <source>
        <dbReference type="SAM" id="Coils"/>
    </source>
</evidence>
<dbReference type="PANTHER" id="PTHR32089">
    <property type="entry name" value="METHYL-ACCEPTING CHEMOTAXIS PROTEIN MCPB"/>
    <property type="match status" value="1"/>
</dbReference>
<keyword evidence="9" id="KW-1185">Reference proteome</keyword>
<dbReference type="InterPro" id="IPR004090">
    <property type="entry name" value="Chemotax_Me-accpt_rcpt"/>
</dbReference>
<dbReference type="CDD" id="cd11386">
    <property type="entry name" value="MCP_signal"/>
    <property type="match status" value="1"/>
</dbReference>
<dbReference type="Pfam" id="PF00015">
    <property type="entry name" value="MCPsignal"/>
    <property type="match status" value="1"/>
</dbReference>
<organism evidence="8 9">
    <name type="scientific">Heliophilum fasciatum</name>
    <dbReference type="NCBI Taxonomy" id="35700"/>
    <lineage>
        <taxon>Bacteria</taxon>
        <taxon>Bacillati</taxon>
        <taxon>Bacillota</taxon>
        <taxon>Clostridia</taxon>
        <taxon>Eubacteriales</taxon>
        <taxon>Heliobacteriaceae</taxon>
        <taxon>Heliophilum</taxon>
    </lineage>
</organism>
<dbReference type="InterPro" id="IPR047347">
    <property type="entry name" value="YvaQ-like_sensor"/>
</dbReference>
<dbReference type="OrthoDB" id="1790929at2"/>
<dbReference type="GO" id="GO:0004888">
    <property type="term" value="F:transmembrane signaling receptor activity"/>
    <property type="evidence" value="ECO:0007669"/>
    <property type="project" value="InterPro"/>
</dbReference>
<feature type="domain" description="HAMP" evidence="7">
    <location>
        <begin position="214"/>
        <end position="267"/>
    </location>
</feature>
<dbReference type="Pfam" id="PF00672">
    <property type="entry name" value="HAMP"/>
    <property type="match status" value="1"/>
</dbReference>
<keyword evidence="4" id="KW-0175">Coiled coil</keyword>
<dbReference type="CDD" id="cd06225">
    <property type="entry name" value="HAMP"/>
    <property type="match status" value="1"/>
</dbReference>
<dbReference type="SMART" id="SM00283">
    <property type="entry name" value="MA"/>
    <property type="match status" value="1"/>
</dbReference>
<sequence length="572" mass="62354">MLTLFRDLDIAKKIGFLVILSLLFTSIIGFTGYLFLSKSNDTVEDMYNQKLIPTQLMNENRVHQRVIATRLLELMLTTDNNEKKKLVSEIQERATSYSNNVDELTNTKLDDNQKKMMQEIDDLIKKFRTDREKVIALAMSNNNAEAYDLYFRNVRQTAELSNNKVKELAEYTKKQAEAADDQNNKNADKAITILITTNLLSLVILTIIGTMIGRVISNPLKELTEVANDAAAGNLVEKQRTTNSKDEVGQLSTSICTMINNLRTLIQKVASSSQQLAAASEQLTASTEQSALASSQVAESVTDVSTGTTRQQTSIEECSRSISQISTRIQQAAMNVSQVTSLSEKAAITANNGNSAIHTVINQMINIESTVFDSSKAVEKLGDRSKEIGLIVETISGIASQTNLLALNAAIEAARAGEHGKGFAVVAEEVRKLAEQSHDATEQIACLIGEIQGETYTAVEAMHLGTKEVASGTEVVKLAKKSFDEIVTLVSEVSVQIREISDAIQQMSNNSELVVTSIKEVVAVSQNITGETQSISAATEEQSASMQEIASSSHALSKMADELQNAVIVFKI</sequence>
<dbReference type="EMBL" id="SLXT01000050">
    <property type="protein sequence ID" value="TCP59704.1"/>
    <property type="molecule type" value="Genomic_DNA"/>
</dbReference>
<evidence type="ECO:0000313" key="9">
    <source>
        <dbReference type="Proteomes" id="UP000294813"/>
    </source>
</evidence>
<dbReference type="PRINTS" id="PR00260">
    <property type="entry name" value="CHEMTRNSDUCR"/>
</dbReference>
<dbReference type="Pfam" id="PF12729">
    <property type="entry name" value="4HB_MCP_1"/>
    <property type="match status" value="1"/>
</dbReference>
<protein>
    <submittedName>
        <fullName evidence="8">Methyl-accepting chemotaxis sensory transducer</fullName>
    </submittedName>
</protein>
<dbReference type="RefSeq" id="WP_131921084.1">
    <property type="nucleotide sequence ID" value="NZ_JAOQNU010000051.1"/>
</dbReference>
<name>A0A4R2RBH9_9FIRM</name>
<dbReference type="AlphaFoldDB" id="A0A4R2RBH9"/>
<dbReference type="InterPro" id="IPR024478">
    <property type="entry name" value="HlyB_4HB_MCP"/>
</dbReference>
<dbReference type="GO" id="GO:0006935">
    <property type="term" value="P:chemotaxis"/>
    <property type="evidence" value="ECO:0007669"/>
    <property type="project" value="InterPro"/>
</dbReference>
<dbReference type="PANTHER" id="PTHR32089:SF112">
    <property type="entry name" value="LYSOZYME-LIKE PROTEIN-RELATED"/>
    <property type="match status" value="1"/>
</dbReference>
<dbReference type="InterPro" id="IPR003660">
    <property type="entry name" value="HAMP_dom"/>
</dbReference>
<evidence type="ECO:0000256" key="3">
    <source>
        <dbReference type="PROSITE-ProRule" id="PRU00284"/>
    </source>
</evidence>
<dbReference type="GO" id="GO:0007165">
    <property type="term" value="P:signal transduction"/>
    <property type="evidence" value="ECO:0007669"/>
    <property type="project" value="UniProtKB-KW"/>
</dbReference>
<dbReference type="CDD" id="cd19411">
    <property type="entry name" value="MCP2201-like_sensor"/>
    <property type="match status" value="1"/>
</dbReference>
<keyword evidence="5" id="KW-0812">Transmembrane</keyword>
<evidence type="ECO:0000259" key="6">
    <source>
        <dbReference type="PROSITE" id="PS50111"/>
    </source>
</evidence>
<dbReference type="PROSITE" id="PS50885">
    <property type="entry name" value="HAMP"/>
    <property type="match status" value="1"/>
</dbReference>
<keyword evidence="5" id="KW-1133">Transmembrane helix</keyword>
<feature type="coiled-coil region" evidence="4">
    <location>
        <begin position="87"/>
        <end position="126"/>
    </location>
</feature>
<dbReference type="PROSITE" id="PS50111">
    <property type="entry name" value="CHEMOTAXIS_TRANSDUC_2"/>
    <property type="match status" value="1"/>
</dbReference>
<evidence type="ECO:0000256" key="5">
    <source>
        <dbReference type="SAM" id="Phobius"/>
    </source>
</evidence>
<feature type="transmembrane region" description="Helical" evidence="5">
    <location>
        <begin position="191"/>
        <end position="212"/>
    </location>
</feature>
<feature type="domain" description="Methyl-accepting transducer" evidence="6">
    <location>
        <begin position="286"/>
        <end position="522"/>
    </location>
</feature>
<dbReference type="Gene3D" id="1.10.287.950">
    <property type="entry name" value="Methyl-accepting chemotaxis protein"/>
    <property type="match status" value="1"/>
</dbReference>
<dbReference type="GO" id="GO:0016020">
    <property type="term" value="C:membrane"/>
    <property type="evidence" value="ECO:0007669"/>
    <property type="project" value="InterPro"/>
</dbReference>
<dbReference type="InterPro" id="IPR004089">
    <property type="entry name" value="MCPsignal_dom"/>
</dbReference>
<feature type="transmembrane region" description="Helical" evidence="5">
    <location>
        <begin position="14"/>
        <end position="36"/>
    </location>
</feature>
<accession>A0A4R2RBH9</accession>
<comment type="similarity">
    <text evidence="2">Belongs to the methyl-accepting chemotaxis (MCP) protein family.</text>
</comment>
<comment type="caution">
    <text evidence="8">The sequence shown here is derived from an EMBL/GenBank/DDBJ whole genome shotgun (WGS) entry which is preliminary data.</text>
</comment>
<keyword evidence="5" id="KW-0472">Membrane</keyword>
<gene>
    <name evidence="8" type="ORF">EDD73_1504</name>
</gene>
<proteinExistence type="inferred from homology"/>
<keyword evidence="1 3" id="KW-0807">Transducer</keyword>
<evidence type="ECO:0000256" key="1">
    <source>
        <dbReference type="ARBA" id="ARBA00023224"/>
    </source>
</evidence>
<dbReference type="Gene3D" id="6.10.340.10">
    <property type="match status" value="1"/>
</dbReference>
<evidence type="ECO:0000256" key="2">
    <source>
        <dbReference type="ARBA" id="ARBA00029447"/>
    </source>
</evidence>